<dbReference type="InterPro" id="IPR046959">
    <property type="entry name" value="PRK1-6/SRF4-like"/>
</dbReference>
<comment type="caution">
    <text evidence="3">The sequence shown here is derived from an EMBL/GenBank/DDBJ whole genome shotgun (WGS) entry which is preliminary data.</text>
</comment>
<evidence type="ECO:0000313" key="4">
    <source>
        <dbReference type="Proteomes" id="UP001165190"/>
    </source>
</evidence>
<evidence type="ECO:0000259" key="2">
    <source>
        <dbReference type="PROSITE" id="PS50011"/>
    </source>
</evidence>
<proteinExistence type="predicted"/>
<organism evidence="3 4">
    <name type="scientific">Hibiscus trionum</name>
    <name type="common">Flower of an hour</name>
    <dbReference type="NCBI Taxonomy" id="183268"/>
    <lineage>
        <taxon>Eukaryota</taxon>
        <taxon>Viridiplantae</taxon>
        <taxon>Streptophyta</taxon>
        <taxon>Embryophyta</taxon>
        <taxon>Tracheophyta</taxon>
        <taxon>Spermatophyta</taxon>
        <taxon>Magnoliopsida</taxon>
        <taxon>eudicotyledons</taxon>
        <taxon>Gunneridae</taxon>
        <taxon>Pentapetalae</taxon>
        <taxon>rosids</taxon>
        <taxon>malvids</taxon>
        <taxon>Malvales</taxon>
        <taxon>Malvaceae</taxon>
        <taxon>Malvoideae</taxon>
        <taxon>Hibiscus</taxon>
    </lineage>
</organism>
<name>A0A9W7JGT7_HIBTR</name>
<dbReference type="InterPro" id="IPR001245">
    <property type="entry name" value="Ser-Thr/Tyr_kinase_cat_dom"/>
</dbReference>
<dbReference type="Proteomes" id="UP001165190">
    <property type="component" value="Unassembled WGS sequence"/>
</dbReference>
<dbReference type="GO" id="GO:0005524">
    <property type="term" value="F:ATP binding"/>
    <property type="evidence" value="ECO:0007669"/>
    <property type="project" value="InterPro"/>
</dbReference>
<protein>
    <recommendedName>
        <fullName evidence="2">Protein kinase domain-containing protein</fullName>
    </recommendedName>
</protein>
<dbReference type="SMART" id="SM00220">
    <property type="entry name" value="S_TKc"/>
    <property type="match status" value="1"/>
</dbReference>
<sequence length="361" mass="40358">MTTTISGLPLQSNQLRIFDMYDCHQLCVIAVTCCSACATQRILARAFAEPRRDLKEQNKPQDEDDRRVGGGSCENHAPTPTLEEVFNASVRVIGENSRGSTVKMVLPNGRVSVLKRFRSVTMAEREFGRRVERLAQVCNSSDYLVPISAYSYSKRIKLVVRDYYPMGSLADLLSGGRQGLTALTWPQRLTIIVSIARAIGFIHAQSPPSDVQTNMKMNVHGNIKSSNVMINVDLSARLSDYGFIQLVDCYVEDSDHRDRAGTGNSQNLRQESDIFSFGLVILDLLGVADPDPNNIVRIRIAKESIIQSKRMFFEFDAHGRDRKQALMVQEIALCCTDLLPEARPPVSQILLYLNRVLETST</sequence>
<dbReference type="Pfam" id="PF07714">
    <property type="entry name" value="PK_Tyr_Ser-Thr"/>
    <property type="match status" value="1"/>
</dbReference>
<dbReference type="PANTHER" id="PTHR48007:SF55">
    <property type="entry name" value="PROTEIN KINASE DOMAIN-CONTAINING PROTEIN"/>
    <property type="match status" value="1"/>
</dbReference>
<dbReference type="PROSITE" id="PS50011">
    <property type="entry name" value="PROTEIN_KINASE_DOM"/>
    <property type="match status" value="1"/>
</dbReference>
<dbReference type="AlphaFoldDB" id="A0A9W7JGT7"/>
<evidence type="ECO:0000313" key="3">
    <source>
        <dbReference type="EMBL" id="GMJ15052.1"/>
    </source>
</evidence>
<accession>A0A9W7JGT7</accession>
<keyword evidence="4" id="KW-1185">Reference proteome</keyword>
<gene>
    <name evidence="3" type="ORF">HRI_005174400</name>
</gene>
<reference evidence="3" key="1">
    <citation type="submission" date="2023-05" db="EMBL/GenBank/DDBJ databases">
        <title>Genome and transcriptome analyses reveal genes involved in the formation of fine ridges on petal epidermal cells in Hibiscus trionum.</title>
        <authorList>
            <person name="Koshimizu S."/>
            <person name="Masuda S."/>
            <person name="Ishii T."/>
            <person name="Shirasu K."/>
            <person name="Hoshino A."/>
            <person name="Arita M."/>
        </authorList>
    </citation>
    <scope>NUCLEOTIDE SEQUENCE</scope>
    <source>
        <strain evidence="3">Hamamatsu line</strain>
    </source>
</reference>
<dbReference type="InterPro" id="IPR011009">
    <property type="entry name" value="Kinase-like_dom_sf"/>
</dbReference>
<evidence type="ECO:0000256" key="1">
    <source>
        <dbReference type="SAM" id="MobiDB-lite"/>
    </source>
</evidence>
<feature type="compositionally biased region" description="Basic and acidic residues" evidence="1">
    <location>
        <begin position="52"/>
        <end position="68"/>
    </location>
</feature>
<dbReference type="InterPro" id="IPR000719">
    <property type="entry name" value="Prot_kinase_dom"/>
</dbReference>
<dbReference type="EMBL" id="BSYR01000075">
    <property type="protein sequence ID" value="GMJ15052.1"/>
    <property type="molecule type" value="Genomic_DNA"/>
</dbReference>
<dbReference type="Gene3D" id="1.10.510.10">
    <property type="entry name" value="Transferase(Phosphotransferase) domain 1"/>
    <property type="match status" value="1"/>
</dbReference>
<dbReference type="GO" id="GO:0004672">
    <property type="term" value="F:protein kinase activity"/>
    <property type="evidence" value="ECO:0007669"/>
    <property type="project" value="InterPro"/>
</dbReference>
<dbReference type="PANTHER" id="PTHR48007">
    <property type="entry name" value="LEUCINE-RICH REPEAT RECEPTOR-LIKE PROTEIN KINASE PXC1"/>
    <property type="match status" value="1"/>
</dbReference>
<feature type="domain" description="Protein kinase" evidence="2">
    <location>
        <begin position="87"/>
        <end position="357"/>
    </location>
</feature>
<feature type="region of interest" description="Disordered" evidence="1">
    <location>
        <begin position="52"/>
        <end position="79"/>
    </location>
</feature>
<dbReference type="OrthoDB" id="1890790at2759"/>
<dbReference type="SUPFAM" id="SSF56112">
    <property type="entry name" value="Protein kinase-like (PK-like)"/>
    <property type="match status" value="1"/>
</dbReference>